<proteinExistence type="predicted"/>
<comment type="caution">
    <text evidence="4">The sequence shown here is derived from an EMBL/GenBank/DDBJ whole genome shotgun (WGS) entry which is preliminary data.</text>
</comment>
<accession>A0ABD1D0Q3</accession>
<gene>
    <name evidence="4" type="ORF">pipiens_012847</name>
</gene>
<keyword evidence="1" id="KW-0472">Membrane</keyword>
<reference evidence="4 5" key="1">
    <citation type="submission" date="2024-05" db="EMBL/GenBank/DDBJ databases">
        <title>Culex pipiens pipiens assembly and annotation.</title>
        <authorList>
            <person name="Alout H."/>
            <person name="Durand T."/>
        </authorList>
    </citation>
    <scope>NUCLEOTIDE SEQUENCE [LARGE SCALE GENOMIC DNA]</scope>
    <source>
        <strain evidence="4">HA-2024</strain>
        <tissue evidence="4">Whole body</tissue>
    </source>
</reference>
<evidence type="ECO:0000256" key="3">
    <source>
        <dbReference type="ARBA" id="ARBA00046271"/>
    </source>
</evidence>
<evidence type="ECO:0000256" key="2">
    <source>
        <dbReference type="ARBA" id="ARBA00023140"/>
    </source>
</evidence>
<keyword evidence="2" id="KW-0576">Peroxisome</keyword>
<comment type="subcellular location">
    <subcellularLocation>
        <location evidence="3">Peroxisome membrane</location>
    </subcellularLocation>
</comment>
<keyword evidence="5" id="KW-1185">Reference proteome</keyword>
<dbReference type="EMBL" id="JBEHCU010008223">
    <property type="protein sequence ID" value="KAL1386733.1"/>
    <property type="molecule type" value="Genomic_DNA"/>
</dbReference>
<dbReference type="Pfam" id="PF05648">
    <property type="entry name" value="PEX11"/>
    <property type="match status" value="1"/>
</dbReference>
<dbReference type="AlphaFoldDB" id="A0ABD1D0Q3"/>
<evidence type="ECO:0000313" key="4">
    <source>
        <dbReference type="EMBL" id="KAL1386733.1"/>
    </source>
</evidence>
<evidence type="ECO:0000313" key="5">
    <source>
        <dbReference type="Proteomes" id="UP001562425"/>
    </source>
</evidence>
<name>A0ABD1D0Q3_CULPP</name>
<feature type="non-terminal residue" evidence="4">
    <location>
        <position position="136"/>
    </location>
</feature>
<sequence>MNEICAYAGYLHWTGQDRANTMLHNQAGRRAVREQGSGRKSWPFSAPKMSQTSHSSGCRTICQCWQTLNYGTGSKEPDRIMGLIGFITNMIDHVYYPVDKICWMIEYKLPADRAPGPVGHNQFRLLGRLNLSEPGA</sequence>
<dbReference type="GO" id="GO:0005778">
    <property type="term" value="C:peroxisomal membrane"/>
    <property type="evidence" value="ECO:0007669"/>
    <property type="project" value="UniProtKB-SubCell"/>
</dbReference>
<protein>
    <submittedName>
        <fullName evidence="4">Uncharacterized protein</fullName>
    </submittedName>
</protein>
<evidence type="ECO:0000256" key="1">
    <source>
        <dbReference type="ARBA" id="ARBA00023136"/>
    </source>
</evidence>
<dbReference type="Proteomes" id="UP001562425">
    <property type="component" value="Unassembled WGS sequence"/>
</dbReference>
<organism evidence="4 5">
    <name type="scientific">Culex pipiens pipiens</name>
    <name type="common">Northern house mosquito</name>
    <dbReference type="NCBI Taxonomy" id="38569"/>
    <lineage>
        <taxon>Eukaryota</taxon>
        <taxon>Metazoa</taxon>
        <taxon>Ecdysozoa</taxon>
        <taxon>Arthropoda</taxon>
        <taxon>Hexapoda</taxon>
        <taxon>Insecta</taxon>
        <taxon>Pterygota</taxon>
        <taxon>Neoptera</taxon>
        <taxon>Endopterygota</taxon>
        <taxon>Diptera</taxon>
        <taxon>Nematocera</taxon>
        <taxon>Culicoidea</taxon>
        <taxon>Culicidae</taxon>
        <taxon>Culicinae</taxon>
        <taxon>Culicini</taxon>
        <taxon>Culex</taxon>
        <taxon>Culex</taxon>
    </lineage>
</organism>
<dbReference type="InterPro" id="IPR008733">
    <property type="entry name" value="PEX11"/>
</dbReference>